<organism evidence="10 11">
    <name type="scientific">Coniosporium apollinis</name>
    <dbReference type="NCBI Taxonomy" id="61459"/>
    <lineage>
        <taxon>Eukaryota</taxon>
        <taxon>Fungi</taxon>
        <taxon>Dikarya</taxon>
        <taxon>Ascomycota</taxon>
        <taxon>Pezizomycotina</taxon>
        <taxon>Dothideomycetes</taxon>
        <taxon>Dothideomycetes incertae sedis</taxon>
        <taxon>Coniosporium</taxon>
    </lineage>
</organism>
<evidence type="ECO:0000313" key="11">
    <source>
        <dbReference type="Proteomes" id="UP001172684"/>
    </source>
</evidence>
<dbReference type="InterPro" id="IPR011701">
    <property type="entry name" value="MFS"/>
</dbReference>
<gene>
    <name evidence="10" type="ORF">H2201_005441</name>
</gene>
<evidence type="ECO:0000256" key="7">
    <source>
        <dbReference type="SAM" id="MobiDB-lite"/>
    </source>
</evidence>
<comment type="caution">
    <text evidence="10">The sequence shown here is derived from an EMBL/GenBank/DDBJ whole genome shotgun (WGS) entry which is preliminary data.</text>
</comment>
<evidence type="ECO:0000256" key="5">
    <source>
        <dbReference type="ARBA" id="ARBA00023136"/>
    </source>
</evidence>
<keyword evidence="2" id="KW-0813">Transport</keyword>
<accession>A0ABQ9NWL8</accession>
<dbReference type="PANTHER" id="PTHR23505">
    <property type="entry name" value="SPINSTER"/>
    <property type="match status" value="1"/>
</dbReference>
<dbReference type="PROSITE" id="PS50850">
    <property type="entry name" value="MFS"/>
    <property type="match status" value="1"/>
</dbReference>
<evidence type="ECO:0000256" key="2">
    <source>
        <dbReference type="ARBA" id="ARBA00022448"/>
    </source>
</evidence>
<dbReference type="Pfam" id="PF07690">
    <property type="entry name" value="MFS_1"/>
    <property type="match status" value="1"/>
</dbReference>
<name>A0ABQ9NWL8_9PEZI</name>
<feature type="transmembrane region" description="Helical" evidence="8">
    <location>
        <begin position="320"/>
        <end position="341"/>
    </location>
</feature>
<feature type="compositionally biased region" description="Basic and acidic residues" evidence="7">
    <location>
        <begin position="1"/>
        <end position="22"/>
    </location>
</feature>
<evidence type="ECO:0000256" key="8">
    <source>
        <dbReference type="SAM" id="Phobius"/>
    </source>
</evidence>
<evidence type="ECO:0000256" key="3">
    <source>
        <dbReference type="ARBA" id="ARBA00022692"/>
    </source>
</evidence>
<dbReference type="InterPro" id="IPR020846">
    <property type="entry name" value="MFS_dom"/>
</dbReference>
<feature type="transmembrane region" description="Helical" evidence="8">
    <location>
        <begin position="109"/>
        <end position="129"/>
    </location>
</feature>
<feature type="transmembrane region" description="Helical" evidence="8">
    <location>
        <begin position="279"/>
        <end position="300"/>
    </location>
</feature>
<feature type="transmembrane region" description="Helical" evidence="8">
    <location>
        <begin position="348"/>
        <end position="369"/>
    </location>
</feature>
<feature type="transmembrane region" description="Helical" evidence="8">
    <location>
        <begin position="200"/>
        <end position="220"/>
    </location>
</feature>
<dbReference type="SUPFAM" id="SSF103473">
    <property type="entry name" value="MFS general substrate transporter"/>
    <property type="match status" value="1"/>
</dbReference>
<dbReference type="Proteomes" id="UP001172684">
    <property type="component" value="Unassembled WGS sequence"/>
</dbReference>
<feature type="transmembrane region" description="Helical" evidence="8">
    <location>
        <begin position="457"/>
        <end position="481"/>
    </location>
</feature>
<dbReference type="EMBL" id="JAPDRL010000040">
    <property type="protein sequence ID" value="KAJ9663959.1"/>
    <property type="molecule type" value="Genomic_DNA"/>
</dbReference>
<feature type="transmembrane region" description="Helical" evidence="8">
    <location>
        <begin position="501"/>
        <end position="522"/>
    </location>
</feature>
<evidence type="ECO:0000313" key="10">
    <source>
        <dbReference type="EMBL" id="KAJ9663959.1"/>
    </source>
</evidence>
<feature type="transmembrane region" description="Helical" evidence="8">
    <location>
        <begin position="417"/>
        <end position="437"/>
    </location>
</feature>
<proteinExistence type="inferred from homology"/>
<feature type="domain" description="Major facilitator superfamily (MFS) profile" evidence="9">
    <location>
        <begin position="43"/>
        <end position="483"/>
    </location>
</feature>
<evidence type="ECO:0000256" key="6">
    <source>
        <dbReference type="ARBA" id="ARBA00024338"/>
    </source>
</evidence>
<keyword evidence="11" id="KW-1185">Reference proteome</keyword>
<keyword evidence="3 8" id="KW-0812">Transmembrane</keyword>
<evidence type="ECO:0000256" key="1">
    <source>
        <dbReference type="ARBA" id="ARBA00004141"/>
    </source>
</evidence>
<dbReference type="InterPro" id="IPR044770">
    <property type="entry name" value="MFS_spinster-like"/>
</dbReference>
<keyword evidence="5 8" id="KW-0472">Membrane</keyword>
<feature type="region of interest" description="Disordered" evidence="7">
    <location>
        <begin position="1"/>
        <end position="31"/>
    </location>
</feature>
<sequence length="524" mass="57536">MASDIEAKHDARQPTDRQHDGDAFEQPPSKPRSALHHLHTYLSIALLFLNYFLAQYDKFILSYFQSSVLRSLSMNSTQYALISGYATGIVYALLALPIAYIADYTQARVWVLSVAATWWSLCVIFQGLAHNFWQLFCARIGMGVGQSCVEALSVSLISDLVGWKNVFVGTSVLYVGVYIGEAVSGQIATAFTKTGQSWQVAMRAIGIVGIVIAVLIRLVLSEPRRRASLVQLGQRDGNATGDASLDGAGAVPHMRGSKLRAARSDFLASLNYIFRMRSFWLLVLSAAFRQLSGYVFGYYMPSYLSNTYPSHTELYSRYGIIVGVVGTLTVLSGGILTSLLWHKTKMIPLCLTAIGGMISSVFVLLMIFSRQMAGGNEDRGIRILYSTMSMAYLSAELWLGALFGLIALLLPPAYKTFGLAIWSSIQVLVASSGPEIVGLALKDVDPESAEYTKVTRIALAVIIPTGYWLAGIGFLLALPLLKRDLRQDFVQKLSKRRRCGFWAFAGVLCVVVVVLFTTSLVYRA</sequence>
<feature type="transmembrane region" description="Helical" evidence="8">
    <location>
        <begin position="76"/>
        <end position="102"/>
    </location>
</feature>
<evidence type="ECO:0000256" key="4">
    <source>
        <dbReference type="ARBA" id="ARBA00022989"/>
    </source>
</evidence>
<dbReference type="PANTHER" id="PTHR23505:SF79">
    <property type="entry name" value="PROTEIN SPINSTER"/>
    <property type="match status" value="1"/>
</dbReference>
<protein>
    <recommendedName>
        <fullName evidence="9">Major facilitator superfamily (MFS) profile domain-containing protein</fullName>
    </recommendedName>
</protein>
<reference evidence="10" key="1">
    <citation type="submission" date="2022-10" db="EMBL/GenBank/DDBJ databases">
        <title>Culturing micro-colonial fungi from biological soil crusts in the Mojave desert and describing Neophaeococcomyces mojavensis, and introducing the new genera and species Taxawa tesnikishii.</title>
        <authorList>
            <person name="Kurbessoian T."/>
            <person name="Stajich J.E."/>
        </authorList>
    </citation>
    <scope>NUCLEOTIDE SEQUENCE</scope>
    <source>
        <strain evidence="10">TK_1</strain>
    </source>
</reference>
<evidence type="ECO:0000259" key="9">
    <source>
        <dbReference type="PROSITE" id="PS50850"/>
    </source>
</evidence>
<feature type="transmembrane region" description="Helical" evidence="8">
    <location>
        <begin position="389"/>
        <end position="410"/>
    </location>
</feature>
<dbReference type="Gene3D" id="1.20.1250.20">
    <property type="entry name" value="MFS general substrate transporter like domains"/>
    <property type="match status" value="1"/>
</dbReference>
<comment type="subcellular location">
    <subcellularLocation>
        <location evidence="1">Membrane</location>
        <topology evidence="1">Multi-pass membrane protein</topology>
    </subcellularLocation>
</comment>
<dbReference type="InterPro" id="IPR036259">
    <property type="entry name" value="MFS_trans_sf"/>
</dbReference>
<comment type="similarity">
    <text evidence="6">Belongs to the major facilitator superfamily. Spinster (TC 2.A.1.49) family.</text>
</comment>
<keyword evidence="4 8" id="KW-1133">Transmembrane helix</keyword>
<feature type="transmembrane region" description="Helical" evidence="8">
    <location>
        <begin position="38"/>
        <end position="56"/>
    </location>
</feature>